<dbReference type="AlphaFoldDB" id="A0ABD1DYJ7"/>
<comment type="caution">
    <text evidence="2">The sequence shown here is derived from an EMBL/GenBank/DDBJ whole genome shotgun (WGS) entry which is preliminary data.</text>
</comment>
<accession>A0ABD1DYJ7</accession>
<dbReference type="InterPro" id="IPR015527">
    <property type="entry name" value="Pept_C26_g-glut_hydrolase"/>
</dbReference>
<organism evidence="2 3">
    <name type="scientific">Culex pipiens pipiens</name>
    <name type="common">Northern house mosquito</name>
    <dbReference type="NCBI Taxonomy" id="38569"/>
    <lineage>
        <taxon>Eukaryota</taxon>
        <taxon>Metazoa</taxon>
        <taxon>Ecdysozoa</taxon>
        <taxon>Arthropoda</taxon>
        <taxon>Hexapoda</taxon>
        <taxon>Insecta</taxon>
        <taxon>Pterygota</taxon>
        <taxon>Neoptera</taxon>
        <taxon>Endopterygota</taxon>
        <taxon>Diptera</taxon>
        <taxon>Nematocera</taxon>
        <taxon>Culicoidea</taxon>
        <taxon>Culicidae</taxon>
        <taxon>Culicinae</taxon>
        <taxon>Culicini</taxon>
        <taxon>Culex</taxon>
        <taxon>Culex</taxon>
    </lineage>
</organism>
<dbReference type="Gene3D" id="3.40.50.880">
    <property type="match status" value="1"/>
</dbReference>
<dbReference type="PANTHER" id="PTHR11315">
    <property type="entry name" value="PROTEASE FAMILY C26 GAMMA-GLUTAMYL HYDROLASE"/>
    <property type="match status" value="1"/>
</dbReference>
<protein>
    <recommendedName>
        <fullName evidence="4">Folate gamma-glutamyl hydrolase</fullName>
    </recommendedName>
</protein>
<gene>
    <name evidence="2" type="ORF">pipiens_019023</name>
</gene>
<feature type="transmembrane region" description="Helical" evidence="1">
    <location>
        <begin position="81"/>
        <end position="103"/>
    </location>
</feature>
<dbReference type="InterPro" id="IPR029062">
    <property type="entry name" value="Class_I_gatase-like"/>
</dbReference>
<dbReference type="PANTHER" id="PTHR11315:SF0">
    <property type="entry name" value="FOLATE GAMMA-GLUTAMYL HYDROLASE"/>
    <property type="match status" value="1"/>
</dbReference>
<keyword evidence="3" id="KW-1185">Reference proteome</keyword>
<reference evidence="2 3" key="1">
    <citation type="submission" date="2024-05" db="EMBL/GenBank/DDBJ databases">
        <title>Culex pipiens pipiens assembly and annotation.</title>
        <authorList>
            <person name="Alout H."/>
            <person name="Durand T."/>
        </authorList>
    </citation>
    <scope>NUCLEOTIDE SEQUENCE [LARGE SCALE GENOMIC DNA]</scope>
    <source>
        <strain evidence="2">HA-2024</strain>
        <tissue evidence="2">Whole body</tissue>
    </source>
</reference>
<evidence type="ECO:0000313" key="3">
    <source>
        <dbReference type="Proteomes" id="UP001562425"/>
    </source>
</evidence>
<keyword evidence="1" id="KW-0472">Membrane</keyword>
<keyword evidence="1" id="KW-1133">Transmembrane helix</keyword>
<dbReference type="EMBL" id="JBEHCU010000729">
    <property type="protein sequence ID" value="KAL1404180.1"/>
    <property type="molecule type" value="Genomic_DNA"/>
</dbReference>
<evidence type="ECO:0008006" key="4">
    <source>
        <dbReference type="Google" id="ProtNLM"/>
    </source>
</evidence>
<proteinExistence type="predicted"/>
<evidence type="ECO:0000313" key="2">
    <source>
        <dbReference type="EMBL" id="KAL1404180.1"/>
    </source>
</evidence>
<keyword evidence="1" id="KW-0812">Transmembrane</keyword>
<evidence type="ECO:0000256" key="1">
    <source>
        <dbReference type="SAM" id="Phobius"/>
    </source>
</evidence>
<name>A0ABD1DYJ7_CULPP</name>
<sequence length="179" mass="20504">MDTYIDSGRDDDQIFMFCYGGTLFCCQLRRITGHWQNFKTNQITRRTRLFPSRICRMFRNARPQESVLQHPEPFIKLKVTIYSIIMAPSTVLFTVSLVLVTLVGTPQRLFVESATVISSEDHRSRVGSSQLNEEPIIGVLAQEMSYSLADKYEENYESYIAASYVKFVEGAGARVVPIW</sequence>
<dbReference type="Proteomes" id="UP001562425">
    <property type="component" value="Unassembled WGS sequence"/>
</dbReference>